<dbReference type="FunFam" id="3.40.50.2000:FF:000082">
    <property type="entry name" value="Glycosyltransferase"/>
    <property type="match status" value="1"/>
</dbReference>
<sequence length="326" mass="35723">MERTVVLFPGLGVGHLVPMVELAKVFLQHGLAATVALVKPPLDSPEFSATVARFMASNPSINFHVLPPPPPVSEGSGSDATNAPLRDFLRSLPTVDALIIDMFCGDALDIAAELGLPAYSFFPSSASDLAVSLNLPSMRDSINTSFGELRGTIISFPGIVPFKASELPSEILNNNEASELILHMFVRMSESRGIRVNTFESLETGALRALSDRLCIPGRATPPVYCIGPLVSGGGGGDKEHECLRWLDAQPDHSVVFLSFGSMGTFLKKQLEEIAIGLRKSEQRFLWVVRSPRIHEQIWLSRWRSQTSTRSFRPVSWRRPRGEGSW</sequence>
<proteinExistence type="predicted"/>
<keyword evidence="1" id="KW-0808">Transferase</keyword>
<evidence type="ECO:0000256" key="1">
    <source>
        <dbReference type="ARBA" id="ARBA00022679"/>
    </source>
</evidence>
<dbReference type="PANTHER" id="PTHR48048:SF89">
    <property type="entry name" value="GLYCOSYLTRANSFERASE"/>
    <property type="match status" value="1"/>
</dbReference>
<dbReference type="OrthoDB" id="5835829at2759"/>
<dbReference type="AlphaFoldDB" id="A0A6G1E3J5"/>
<evidence type="ECO:0000313" key="2">
    <source>
        <dbReference type="EMBL" id="KAF0919062.1"/>
    </source>
</evidence>
<organism evidence="2 3">
    <name type="scientific">Oryza meyeriana var. granulata</name>
    <dbReference type="NCBI Taxonomy" id="110450"/>
    <lineage>
        <taxon>Eukaryota</taxon>
        <taxon>Viridiplantae</taxon>
        <taxon>Streptophyta</taxon>
        <taxon>Embryophyta</taxon>
        <taxon>Tracheophyta</taxon>
        <taxon>Spermatophyta</taxon>
        <taxon>Magnoliopsida</taxon>
        <taxon>Liliopsida</taxon>
        <taxon>Poales</taxon>
        <taxon>Poaceae</taxon>
        <taxon>BOP clade</taxon>
        <taxon>Oryzoideae</taxon>
        <taxon>Oryzeae</taxon>
        <taxon>Oryzinae</taxon>
        <taxon>Oryza</taxon>
        <taxon>Oryza meyeriana</taxon>
    </lineage>
</organism>
<dbReference type="Gene3D" id="3.40.50.2000">
    <property type="entry name" value="Glycogen Phosphorylase B"/>
    <property type="match status" value="2"/>
</dbReference>
<dbReference type="EMBL" id="SPHZ02000005">
    <property type="protein sequence ID" value="KAF0919062.1"/>
    <property type="molecule type" value="Genomic_DNA"/>
</dbReference>
<protein>
    <recommendedName>
        <fullName evidence="4">UDP-glycosyltransferases domain-containing protein</fullName>
    </recommendedName>
</protein>
<dbReference type="GO" id="GO:0035251">
    <property type="term" value="F:UDP-glucosyltransferase activity"/>
    <property type="evidence" value="ECO:0007669"/>
    <property type="project" value="InterPro"/>
</dbReference>
<dbReference type="Proteomes" id="UP000479710">
    <property type="component" value="Unassembled WGS sequence"/>
</dbReference>
<dbReference type="PANTHER" id="PTHR48048">
    <property type="entry name" value="GLYCOSYLTRANSFERASE"/>
    <property type="match status" value="1"/>
</dbReference>
<keyword evidence="3" id="KW-1185">Reference proteome</keyword>
<reference evidence="2 3" key="1">
    <citation type="submission" date="2019-11" db="EMBL/GenBank/DDBJ databases">
        <title>Whole genome sequence of Oryza granulata.</title>
        <authorList>
            <person name="Li W."/>
        </authorList>
    </citation>
    <scope>NUCLEOTIDE SEQUENCE [LARGE SCALE GENOMIC DNA]</scope>
    <source>
        <strain evidence="3">cv. Menghai</strain>
        <tissue evidence="2">Leaf</tissue>
    </source>
</reference>
<gene>
    <name evidence="2" type="ORF">E2562_028282</name>
</gene>
<dbReference type="CDD" id="cd03784">
    <property type="entry name" value="GT1_Gtf-like"/>
    <property type="match status" value="1"/>
</dbReference>
<dbReference type="InterPro" id="IPR002213">
    <property type="entry name" value="UDP_glucos_trans"/>
</dbReference>
<dbReference type="SUPFAM" id="SSF53756">
    <property type="entry name" value="UDP-Glycosyltransferase/glycogen phosphorylase"/>
    <property type="match status" value="1"/>
</dbReference>
<name>A0A6G1E3J5_9ORYZ</name>
<evidence type="ECO:0008006" key="4">
    <source>
        <dbReference type="Google" id="ProtNLM"/>
    </source>
</evidence>
<evidence type="ECO:0000313" key="3">
    <source>
        <dbReference type="Proteomes" id="UP000479710"/>
    </source>
</evidence>
<comment type="caution">
    <text evidence="2">The sequence shown here is derived from an EMBL/GenBank/DDBJ whole genome shotgun (WGS) entry which is preliminary data.</text>
</comment>
<accession>A0A6G1E3J5</accession>
<dbReference type="InterPro" id="IPR050481">
    <property type="entry name" value="UDP-glycosyltransf_plant"/>
</dbReference>